<dbReference type="EMBL" id="KN553273">
    <property type="protein sequence ID" value="KHJ90201.1"/>
    <property type="molecule type" value="Genomic_DNA"/>
</dbReference>
<feature type="region of interest" description="Disordered" evidence="1">
    <location>
        <begin position="1"/>
        <end position="43"/>
    </location>
</feature>
<organism evidence="2 3">
    <name type="scientific">Oesophagostomum dentatum</name>
    <name type="common">Nodular worm</name>
    <dbReference type="NCBI Taxonomy" id="61180"/>
    <lineage>
        <taxon>Eukaryota</taxon>
        <taxon>Metazoa</taxon>
        <taxon>Ecdysozoa</taxon>
        <taxon>Nematoda</taxon>
        <taxon>Chromadorea</taxon>
        <taxon>Rhabditida</taxon>
        <taxon>Rhabditina</taxon>
        <taxon>Rhabditomorpha</taxon>
        <taxon>Strongyloidea</taxon>
        <taxon>Strongylidae</taxon>
        <taxon>Oesophagostomum</taxon>
    </lineage>
</organism>
<sequence length="207" mass="23375">MEFALHDSSNSNESLIHSEEISDMSVVQEDSDEVRENAQDGDSEEIVNLSEDLLNSRRALPLLNEGRAEVTTSNSEKDIMTVELVISYLVRAEVTQSVFNILEDGSVRLIVEIGHSHQIKACTLHTAAGRVFNCWSFGRDSWKADCLAVRLYFGELYVDNDGYRRSLRKHVEEMFLRSSIRKLTFINLVGTDRLKNFTGARNAGTTQ</sequence>
<dbReference type="OrthoDB" id="10641278at2759"/>
<reference evidence="2 3" key="1">
    <citation type="submission" date="2014-03" db="EMBL/GenBank/DDBJ databases">
        <title>Draft genome of the hookworm Oesophagostomum dentatum.</title>
        <authorList>
            <person name="Mitreva M."/>
        </authorList>
    </citation>
    <scope>NUCLEOTIDE SEQUENCE [LARGE SCALE GENOMIC DNA]</scope>
    <source>
        <strain evidence="2 3">OD-Hann</strain>
    </source>
</reference>
<dbReference type="AlphaFoldDB" id="A0A0B1T247"/>
<protein>
    <submittedName>
        <fullName evidence="2">Uncharacterized protein</fullName>
    </submittedName>
</protein>
<dbReference type="Proteomes" id="UP000053660">
    <property type="component" value="Unassembled WGS sequence"/>
</dbReference>
<name>A0A0B1T247_OESDE</name>
<feature type="compositionally biased region" description="Acidic residues" evidence="1">
    <location>
        <begin position="29"/>
        <end position="43"/>
    </location>
</feature>
<accession>A0A0B1T247</accession>
<gene>
    <name evidence="2" type="ORF">OESDEN_09958</name>
</gene>
<evidence type="ECO:0000313" key="2">
    <source>
        <dbReference type="EMBL" id="KHJ90201.1"/>
    </source>
</evidence>
<evidence type="ECO:0000256" key="1">
    <source>
        <dbReference type="SAM" id="MobiDB-lite"/>
    </source>
</evidence>
<keyword evidence="3" id="KW-1185">Reference proteome</keyword>
<evidence type="ECO:0000313" key="3">
    <source>
        <dbReference type="Proteomes" id="UP000053660"/>
    </source>
</evidence>
<proteinExistence type="predicted"/>